<reference evidence="1 2" key="1">
    <citation type="journal article" date="2019" name="Appl. Environ. Microbiol.">
        <title>Dissecting the evolutionary development of the Bifidobacterium animalis species through comparative genomics analyses.</title>
        <authorList>
            <person name="Lugli G.A."/>
            <person name="Mancino W."/>
            <person name="Milani C."/>
            <person name="Duranti S."/>
            <person name="Mancabelli L."/>
            <person name="Napoli S."/>
            <person name="Mangifesta M."/>
            <person name="Viappiani A."/>
            <person name="Anzalone R."/>
            <person name="Longhi G."/>
            <person name="van Sinderen D."/>
            <person name="Ventura M."/>
            <person name="Turroni F."/>
        </authorList>
    </citation>
    <scope>NUCLEOTIDE SEQUENCE [LARGE SCALE GENOMIC DNA]</scope>
    <source>
        <strain evidence="1 2">2011B</strain>
    </source>
</reference>
<name>A0A8B3RJ77_BIFAN</name>
<dbReference type="Pfam" id="PF13526">
    <property type="entry name" value="DUF4125"/>
    <property type="match status" value="1"/>
</dbReference>
<evidence type="ECO:0000313" key="2">
    <source>
        <dbReference type="Proteomes" id="UP000293613"/>
    </source>
</evidence>
<evidence type="ECO:0008006" key="3">
    <source>
        <dbReference type="Google" id="ProtNLM"/>
    </source>
</evidence>
<comment type="caution">
    <text evidence="1">The sequence shown here is derived from an EMBL/GenBank/DDBJ whole genome shotgun (WGS) entry which is preliminary data.</text>
</comment>
<accession>A0A8B3RJ77</accession>
<dbReference type="EMBL" id="RSCO01000013">
    <property type="protein sequence ID" value="RYM96246.1"/>
    <property type="molecule type" value="Genomic_DNA"/>
</dbReference>
<gene>
    <name evidence="1" type="ORF">PG2011B_0443</name>
</gene>
<dbReference type="AlphaFoldDB" id="A0A8B3RJ77"/>
<protein>
    <recommendedName>
        <fullName evidence="3">DUF4125 domain-containing protein</fullName>
    </recommendedName>
</protein>
<organism evidence="1 2">
    <name type="scientific">Bifidobacterium animalis subsp. lactis</name>
    <name type="common">Bifidobacterium lactis</name>
    <dbReference type="NCBI Taxonomy" id="302911"/>
    <lineage>
        <taxon>Bacteria</taxon>
        <taxon>Bacillati</taxon>
        <taxon>Actinomycetota</taxon>
        <taxon>Actinomycetes</taxon>
        <taxon>Bifidobacteriales</taxon>
        <taxon>Bifidobacteriaceae</taxon>
        <taxon>Bifidobacterium</taxon>
    </lineage>
</organism>
<evidence type="ECO:0000313" key="1">
    <source>
        <dbReference type="EMBL" id="RYM96246.1"/>
    </source>
</evidence>
<proteinExistence type="predicted"/>
<dbReference type="RefSeq" id="WP_130077244.1">
    <property type="nucleotide sequence ID" value="NZ_RSCO01000013.1"/>
</dbReference>
<sequence>MSTRQTIKSIIEREWDQFQHTNNEGGRASCQGNRPMFEVMRASQFAAWPQELLTSYLADLREADAGGRNLVTEKYARMMASTAPEIYARDLEPHLPRLSEARIAQQERIIKRQLAWAHEFADRYPALGAGMRVLDTAEDSETTTSFETYLRGELATYSQRTLDLYERFVRECERRQENLTEQIIANTVRLGGYTNLDEAEAAQRRAKARMSR</sequence>
<dbReference type="InterPro" id="IPR025191">
    <property type="entry name" value="DUF4125"/>
</dbReference>
<dbReference type="Proteomes" id="UP000293613">
    <property type="component" value="Unassembled WGS sequence"/>
</dbReference>